<dbReference type="Gene3D" id="1.25.10.10">
    <property type="entry name" value="Leucine-rich Repeat Variant"/>
    <property type="match status" value="1"/>
</dbReference>
<feature type="region of interest" description="Disordered" evidence="2">
    <location>
        <begin position="722"/>
        <end position="789"/>
    </location>
</feature>
<dbReference type="InterPro" id="IPR051137">
    <property type="entry name" value="PP4R3-like"/>
</dbReference>
<dbReference type="Pfam" id="PF22972">
    <property type="entry name" value="EVH1_PP4R3"/>
    <property type="match status" value="1"/>
</dbReference>
<name>A0A7J8AWT7_RHIFE</name>
<dbReference type="InterPro" id="IPR016024">
    <property type="entry name" value="ARM-type_fold"/>
</dbReference>
<dbReference type="PANTHER" id="PTHR23318">
    <property type="entry name" value="ATP SYNTHASE GAMMA-RELATED"/>
    <property type="match status" value="1"/>
</dbReference>
<gene>
    <name evidence="5" type="ORF">mRhiFer1_013481</name>
</gene>
<dbReference type="AlphaFoldDB" id="A0A7J8AWT7"/>
<feature type="compositionally biased region" description="Basic and acidic residues" evidence="2">
    <location>
        <begin position="722"/>
        <end position="732"/>
    </location>
</feature>
<accession>A0A7J8AWT7</accession>
<organism evidence="5 6">
    <name type="scientific">Rhinolophus ferrumequinum</name>
    <name type="common">Greater horseshoe bat</name>
    <dbReference type="NCBI Taxonomy" id="59479"/>
    <lineage>
        <taxon>Eukaryota</taxon>
        <taxon>Metazoa</taxon>
        <taxon>Chordata</taxon>
        <taxon>Craniata</taxon>
        <taxon>Vertebrata</taxon>
        <taxon>Euteleostomi</taxon>
        <taxon>Mammalia</taxon>
        <taxon>Eutheria</taxon>
        <taxon>Laurasiatheria</taxon>
        <taxon>Chiroptera</taxon>
        <taxon>Yinpterochiroptera</taxon>
        <taxon>Rhinolophoidea</taxon>
        <taxon>Rhinolophidae</taxon>
        <taxon>Rhinolophinae</taxon>
        <taxon>Rhinolophus</taxon>
    </lineage>
</organism>
<dbReference type="GO" id="GO:0030289">
    <property type="term" value="C:protein phosphatase 4 complex"/>
    <property type="evidence" value="ECO:0007669"/>
    <property type="project" value="TreeGrafter"/>
</dbReference>
<feature type="compositionally biased region" description="Low complexity" evidence="2">
    <location>
        <begin position="750"/>
        <end position="760"/>
    </location>
</feature>
<dbReference type="Pfam" id="PF04802">
    <property type="entry name" value="PP4R3"/>
    <property type="match status" value="1"/>
</dbReference>
<dbReference type="Gene3D" id="2.30.29.30">
    <property type="entry name" value="Pleckstrin-homology domain (PH domain)/Phosphotyrosine-binding domain (PTB)"/>
    <property type="match status" value="1"/>
</dbReference>
<sequence>MKTPQIPFVNKYRRRVKLYALNEDQLWSYLDTGYVYSTYVDRLQGLSLLVRSESDGSLILESKIHPNTPYKKKRGILIVWSEAENHGMALSFKDRAGCREIWEDICRVQGIEPTVDITQDLLDISEEEECDEMSETGRPVELPNCELNNLEEIANLVTMAFVSHTGKERLALILEKEDYIPKLLQLLHTCETLGDIEGLHQLHEIIIRILLLNKTFLFEIMFSDECIMNVMGCLEYDPALTQPKRHREFLTQHAKFKEVVPITNCELRQKIHQTYRVQYILNIILPVPSLFEDSCLSNLKTFIFFNKVEIVHMLQKDNKFLPQVLAQLKDKTTDDDKRREFIFFFKEFCSFSQTLQPQSKDALLKTLTQLGILPALKIAISLDDVQIRSAATDIFACLVEYNPSVIREFIIKESLWNEDCNLFINLVIKRMICDTDQELGNALHLMGLLRSLLDADSVLVTRNNNCERSEFLHFFYKHCMHNLIAPLLDTTSEDTCEEDDILGTDKNSKNCLNNYQTAQLLSLILELLTFCVQHHTYYIKNYILNKDLLRRVLILMNSKQTFLILCALRFMRSIIGIKDEFYNRYIIKGNLLEPVVNALLENGSRYNMLNSAILELFEYIRVENIKSLVTHIVEKFYETLEWIEYVQTFKGLKMKYEQEKDRQSQIQKKLNFILYNKIFRKCDRVCEKEETCYKENIEEGEAVMQPLENDFQVHCMETLKTKENKNKEDIPKRTTSGDNKFTFPLSVGATNGTGSSTGSNIVGLVDYPDDDEEEKEDETPPMKRPHLSP</sequence>
<dbReference type="InterPro" id="IPR006887">
    <property type="entry name" value="P4R3-like_central_dom"/>
</dbReference>
<evidence type="ECO:0000259" key="3">
    <source>
        <dbReference type="Pfam" id="PF04802"/>
    </source>
</evidence>
<dbReference type="Proteomes" id="UP000585614">
    <property type="component" value="Unassembled WGS sequence"/>
</dbReference>
<evidence type="ECO:0000313" key="5">
    <source>
        <dbReference type="EMBL" id="KAF6390675.1"/>
    </source>
</evidence>
<dbReference type="InterPro" id="IPR055236">
    <property type="entry name" value="EVH1_PP4R3"/>
</dbReference>
<dbReference type="GO" id="GO:0005654">
    <property type="term" value="C:nucleoplasm"/>
    <property type="evidence" value="ECO:0007669"/>
    <property type="project" value="TreeGrafter"/>
</dbReference>
<dbReference type="SUPFAM" id="SSF50729">
    <property type="entry name" value="PH domain-like"/>
    <property type="match status" value="1"/>
</dbReference>
<evidence type="ECO:0000259" key="4">
    <source>
        <dbReference type="Pfam" id="PF22972"/>
    </source>
</evidence>
<proteinExistence type="inferred from homology"/>
<feature type="compositionally biased region" description="Acidic residues" evidence="2">
    <location>
        <begin position="767"/>
        <end position="779"/>
    </location>
</feature>
<dbReference type="InterPro" id="IPR011989">
    <property type="entry name" value="ARM-like"/>
</dbReference>
<dbReference type="GO" id="GO:0072542">
    <property type="term" value="F:protein phosphatase activator activity"/>
    <property type="evidence" value="ECO:0007669"/>
    <property type="project" value="TreeGrafter"/>
</dbReference>
<protein>
    <submittedName>
        <fullName evidence="5">Protein phosphatase 4 regulatory subunit 3C</fullName>
    </submittedName>
</protein>
<dbReference type="PANTHER" id="PTHR23318:SF19">
    <property type="entry name" value="PROTEIN PPP4R3C"/>
    <property type="match status" value="1"/>
</dbReference>
<evidence type="ECO:0000256" key="2">
    <source>
        <dbReference type="SAM" id="MobiDB-lite"/>
    </source>
</evidence>
<feature type="domain" description="PP4R3 EVH1-like" evidence="4">
    <location>
        <begin position="13"/>
        <end position="109"/>
    </location>
</feature>
<reference evidence="5 6" key="1">
    <citation type="journal article" date="2020" name="Nature">
        <title>Six reference-quality genomes reveal evolution of bat adaptations.</title>
        <authorList>
            <person name="Jebb D."/>
            <person name="Huang Z."/>
            <person name="Pippel M."/>
            <person name="Hughes G.M."/>
            <person name="Lavrichenko K."/>
            <person name="Devanna P."/>
            <person name="Winkler S."/>
            <person name="Jermiin L.S."/>
            <person name="Skirmuntt E.C."/>
            <person name="Katzourakis A."/>
            <person name="Burkitt-Gray L."/>
            <person name="Ray D.A."/>
            <person name="Sullivan K.A.M."/>
            <person name="Roscito J.G."/>
            <person name="Kirilenko B.M."/>
            <person name="Davalos L.M."/>
            <person name="Corthals A.P."/>
            <person name="Power M.L."/>
            <person name="Jones G."/>
            <person name="Ransome R.D."/>
            <person name="Dechmann D.K.N."/>
            <person name="Locatelli A.G."/>
            <person name="Puechmaille S.J."/>
            <person name="Fedrigo O."/>
            <person name="Jarvis E.D."/>
            <person name="Hiller M."/>
            <person name="Vernes S.C."/>
            <person name="Myers E.W."/>
            <person name="Teeling E.C."/>
        </authorList>
    </citation>
    <scope>NUCLEOTIDE SEQUENCE [LARGE SCALE GENOMIC DNA]</scope>
    <source>
        <strain evidence="5">MRhiFer1</strain>
        <tissue evidence="5">Lung</tissue>
    </source>
</reference>
<comment type="caution">
    <text evidence="5">The sequence shown here is derived from an EMBL/GenBank/DDBJ whole genome shotgun (WGS) entry which is preliminary data.</text>
</comment>
<feature type="domain" description="Serine/threonine-protein phosphatase 4 regulatory subunit 3-like central" evidence="3">
    <location>
        <begin position="152"/>
        <end position="658"/>
    </location>
</feature>
<dbReference type="InterPro" id="IPR011993">
    <property type="entry name" value="PH-like_dom_sf"/>
</dbReference>
<evidence type="ECO:0000313" key="6">
    <source>
        <dbReference type="Proteomes" id="UP000585614"/>
    </source>
</evidence>
<dbReference type="EMBL" id="JACAGC010000001">
    <property type="protein sequence ID" value="KAF6390675.1"/>
    <property type="molecule type" value="Genomic_DNA"/>
</dbReference>
<evidence type="ECO:0000256" key="1">
    <source>
        <dbReference type="ARBA" id="ARBA00008809"/>
    </source>
</evidence>
<comment type="similarity">
    <text evidence="1">Belongs to the SMEK family.</text>
</comment>
<dbReference type="GO" id="GO:0006974">
    <property type="term" value="P:DNA damage response"/>
    <property type="evidence" value="ECO:0007669"/>
    <property type="project" value="TreeGrafter"/>
</dbReference>
<dbReference type="SUPFAM" id="SSF48371">
    <property type="entry name" value="ARM repeat"/>
    <property type="match status" value="1"/>
</dbReference>